<dbReference type="Gene3D" id="3.75.10.10">
    <property type="entry name" value="L-arginine/glycine Amidinotransferase, Chain A"/>
    <property type="match status" value="1"/>
</dbReference>
<dbReference type="AlphaFoldDB" id="A0A2B4RZI5"/>
<evidence type="ECO:0000256" key="4">
    <source>
        <dbReference type="RuleBase" id="RU367092"/>
    </source>
</evidence>
<name>A0A2B4RZI5_STYPI</name>
<keyword evidence="4" id="KW-0472">Membrane</keyword>
<comment type="subcellular location">
    <subcellularLocation>
        <location evidence="4">Mitochondrion inner membrane</location>
    </subcellularLocation>
</comment>
<dbReference type="GO" id="GO:0005758">
    <property type="term" value="C:mitochondrial intermembrane space"/>
    <property type="evidence" value="ECO:0007669"/>
    <property type="project" value="TreeGrafter"/>
</dbReference>
<comment type="pathway">
    <text evidence="1 4">Amine and polyamine biosynthesis; creatine biosynthesis; creatine from L-arginine and glycine: step 1/2.</text>
</comment>
<keyword evidence="4" id="KW-0496">Mitochondrion</keyword>
<dbReference type="GO" id="GO:0015068">
    <property type="term" value="F:glycine amidinotransferase activity"/>
    <property type="evidence" value="ECO:0007669"/>
    <property type="project" value="UniProtKB-UniRule"/>
</dbReference>
<reference evidence="6" key="1">
    <citation type="journal article" date="2017" name="bioRxiv">
        <title>Comparative analysis of the genomes of Stylophora pistillata and Acropora digitifera provides evidence for extensive differences between species of corals.</title>
        <authorList>
            <person name="Voolstra C.R."/>
            <person name="Li Y."/>
            <person name="Liew Y.J."/>
            <person name="Baumgarten S."/>
            <person name="Zoccola D."/>
            <person name="Flot J.-F."/>
            <person name="Tambutte S."/>
            <person name="Allemand D."/>
            <person name="Aranda M."/>
        </authorList>
    </citation>
    <scope>NUCLEOTIDE SEQUENCE [LARGE SCALE GENOMIC DNA]</scope>
</reference>
<evidence type="ECO:0000313" key="5">
    <source>
        <dbReference type="EMBL" id="PFX21655.1"/>
    </source>
</evidence>
<dbReference type="STRING" id="50429.A0A2B4RZI5"/>
<keyword evidence="4" id="KW-0999">Mitochondrion inner membrane</keyword>
<dbReference type="GO" id="GO:0006601">
    <property type="term" value="P:creatine biosynthetic process"/>
    <property type="evidence" value="ECO:0007669"/>
    <property type="project" value="UniProtKB-UniRule"/>
</dbReference>
<dbReference type="InterPro" id="IPR033195">
    <property type="entry name" value="AmidinoTrfase"/>
</dbReference>
<dbReference type="UniPathway" id="UPA00104">
    <property type="reaction ID" value="UER00579"/>
</dbReference>
<proteinExistence type="inferred from homology"/>
<evidence type="ECO:0000256" key="1">
    <source>
        <dbReference type="ARBA" id="ARBA00004858"/>
    </source>
</evidence>
<dbReference type="OrthoDB" id="10264242at2759"/>
<keyword evidence="6" id="KW-1185">Reference proteome</keyword>
<sequence length="347" mass="39589">MLNIKIVKGGCRGREAVTFGVWLRACSTLVKSKIKTLARVQSASYSSSDFSNDLSDEKLPSEELKSPVCSYNEWDPLEEVIVGRVEGVQRGTFLYFGALNVCPLRSEKVYKTPDFQTSGLYAAMPRDILLVVGEEIIEAPMAWRSRFFEYRAYRSLLKEYFRGGAKWTTAPKPLMSDDLYDENYTIRSVEDRQKLAAPGQFVTTEFEPCFDAADFIRAGRDIFVQRSHVTNNLGIEWMRRHLGERGYRVHKISFDDPNPMHIDATFNIIGPGLVLSNPEMPCHQIDMFHKAGWTVVKPPLPLIPDSHTMWMSSKWLSMNVLMLDPNRVVVDKNETTTQKVKKTLFDA</sequence>
<dbReference type="GO" id="GO:0005743">
    <property type="term" value="C:mitochondrial inner membrane"/>
    <property type="evidence" value="ECO:0007669"/>
    <property type="project" value="UniProtKB-SubCell"/>
</dbReference>
<organism evidence="5 6">
    <name type="scientific">Stylophora pistillata</name>
    <name type="common">Smooth cauliflower coral</name>
    <dbReference type="NCBI Taxonomy" id="50429"/>
    <lineage>
        <taxon>Eukaryota</taxon>
        <taxon>Metazoa</taxon>
        <taxon>Cnidaria</taxon>
        <taxon>Anthozoa</taxon>
        <taxon>Hexacorallia</taxon>
        <taxon>Scleractinia</taxon>
        <taxon>Astrocoeniina</taxon>
        <taxon>Pocilloporidae</taxon>
        <taxon>Stylophora</taxon>
    </lineage>
</organism>
<comment type="similarity">
    <text evidence="2 4">Belongs to the amidinotransferase family.</text>
</comment>
<comment type="catalytic activity">
    <reaction evidence="4">
        <text>L-arginine + glycine = guanidinoacetate + L-ornithine</text>
        <dbReference type="Rhea" id="RHEA:13201"/>
        <dbReference type="ChEBI" id="CHEBI:32682"/>
        <dbReference type="ChEBI" id="CHEBI:46911"/>
        <dbReference type="ChEBI" id="CHEBI:57305"/>
        <dbReference type="ChEBI" id="CHEBI:57742"/>
        <dbReference type="EC" id="2.1.4.1"/>
    </reaction>
</comment>
<comment type="function">
    <text evidence="4">Catalyzes the biosynthesis of guanidinoacetate, the immediate precursor of creatine. Creatine plays a vital role in energy metabolism in muscle tissues. May play a role in embryonic and central nervous system development.</text>
</comment>
<keyword evidence="3 4" id="KW-0808">Transferase</keyword>
<evidence type="ECO:0000256" key="2">
    <source>
        <dbReference type="ARBA" id="ARBA00006943"/>
    </source>
</evidence>
<evidence type="ECO:0000256" key="3">
    <source>
        <dbReference type="ARBA" id="ARBA00022679"/>
    </source>
</evidence>
<dbReference type="EC" id="2.1.4.1" evidence="4"/>
<accession>A0A2B4RZI5</accession>
<gene>
    <name evidence="5" type="primary">gatm</name>
    <name evidence="5" type="ORF">AWC38_SpisGene13847</name>
</gene>
<dbReference type="SUPFAM" id="SSF55909">
    <property type="entry name" value="Pentein"/>
    <property type="match status" value="1"/>
</dbReference>
<dbReference type="Proteomes" id="UP000225706">
    <property type="component" value="Unassembled WGS sequence"/>
</dbReference>
<comment type="subunit">
    <text evidence="4">Homodimer.</text>
</comment>
<comment type="caution">
    <text evidence="5">The sequence shown here is derived from an EMBL/GenBank/DDBJ whole genome shotgun (WGS) entry which is preliminary data.</text>
</comment>
<dbReference type="PANTHER" id="PTHR10488">
    <property type="entry name" value="GLYCINE AMIDINOTRANSFERASE, MITOCHONDRIAL"/>
    <property type="match status" value="1"/>
</dbReference>
<evidence type="ECO:0000313" key="6">
    <source>
        <dbReference type="Proteomes" id="UP000225706"/>
    </source>
</evidence>
<protein>
    <recommendedName>
        <fullName evidence="4">Glycine amidinotransferase</fullName>
        <ecNumber evidence="4">2.1.4.1</ecNumber>
    </recommendedName>
    <alternativeName>
        <fullName evidence="4">L-arginine:glycine amidinotransferase</fullName>
    </alternativeName>
</protein>
<dbReference type="EMBL" id="LSMT01000268">
    <property type="protein sequence ID" value="PFX21655.1"/>
    <property type="molecule type" value="Genomic_DNA"/>
</dbReference>
<dbReference type="PANTHER" id="PTHR10488:SF1">
    <property type="entry name" value="GLYCINE AMIDINOTRANSFERASE, MITOCHONDRIAL"/>
    <property type="match status" value="1"/>
</dbReference>